<gene>
    <name evidence="12" type="ORF">DILT_LOCUS12174</name>
</gene>
<comment type="function">
    <text evidence="11">Catalyzes the hydrolysis of phosphatidylinositol-4,5-bisphosphate (PtdIns-4,5-P2) to phosphatidylinositol-4-phosphate (PtdIns-4-P).</text>
</comment>
<comment type="catalytic activity">
    <reaction evidence="1 11">
        <text>a 1,2-diacyl-sn-glycero-3-phospho-(1D-myo-inositol-4,5-bisphosphate) + H2O = a 1,2-diacyl-sn-glycero-3-phospho-(1D-myo-inositol-5-phosphate) + phosphate</text>
        <dbReference type="Rhea" id="RHEA:25674"/>
        <dbReference type="ChEBI" id="CHEBI:15377"/>
        <dbReference type="ChEBI" id="CHEBI:43474"/>
        <dbReference type="ChEBI" id="CHEBI:57795"/>
        <dbReference type="ChEBI" id="CHEBI:58456"/>
        <dbReference type="EC" id="3.1.3.78"/>
    </reaction>
</comment>
<proteinExistence type="predicted"/>
<dbReference type="GO" id="GO:0005886">
    <property type="term" value="C:plasma membrane"/>
    <property type="evidence" value="ECO:0007669"/>
    <property type="project" value="TreeGrafter"/>
</dbReference>
<dbReference type="EMBL" id="UYRU01065498">
    <property type="protein sequence ID" value="VDN16343.1"/>
    <property type="molecule type" value="Genomic_DNA"/>
</dbReference>
<accession>A0A3P7LZ67</accession>
<organism evidence="12 13">
    <name type="scientific">Dibothriocephalus latus</name>
    <name type="common">Fish tapeworm</name>
    <name type="synonym">Diphyllobothrium latum</name>
    <dbReference type="NCBI Taxonomy" id="60516"/>
    <lineage>
        <taxon>Eukaryota</taxon>
        <taxon>Metazoa</taxon>
        <taxon>Spiralia</taxon>
        <taxon>Lophotrochozoa</taxon>
        <taxon>Platyhelminthes</taxon>
        <taxon>Cestoda</taxon>
        <taxon>Eucestoda</taxon>
        <taxon>Diphyllobothriidea</taxon>
        <taxon>Diphyllobothriidae</taxon>
        <taxon>Dibothriocephalus</taxon>
    </lineage>
</organism>
<keyword evidence="13" id="KW-1185">Reference proteome</keyword>
<keyword evidence="10 11" id="KW-0458">Lysosome</keyword>
<dbReference type="GO" id="GO:0034597">
    <property type="term" value="F:phosphatidylinositol-4,5-bisphosphate 4-phosphatase activity"/>
    <property type="evidence" value="ECO:0007669"/>
    <property type="project" value="UniProtKB-EC"/>
</dbReference>
<evidence type="ECO:0000313" key="12">
    <source>
        <dbReference type="EMBL" id="VDN16343.1"/>
    </source>
</evidence>
<keyword evidence="5 11" id="KW-0812">Transmembrane</keyword>
<keyword evidence="9 11" id="KW-0472">Membrane</keyword>
<sequence>MACDLASYNDNSSVLINAYSAGILKTSGTYGRRGSSRSKRAWFERFPLLFSLVPLSRPVVEHAESRGSGFEATVNCQVCNAVVPLGNKEKQLVVKCPVCNEATPIKGPPPGKQYVRCPCNCLLICKASTTRVGCPRPQCQRVITLPGASSDTLGPSNLENVPINGGTFTQRNVAIRLTCGNCHRPFSIPSPQNSYSNTRTCGDRLIYCLSGGSAPNSNFLIAARCPQCRKVTSVGPAYSRVRWVSYLILTLIFLIISIAVTAGTVQAALANGALYFLWSGKSFNFFLYALSLKYYLLHHPFKMGARALTPDLAHSSCWFSHLLYR</sequence>
<evidence type="ECO:0000256" key="9">
    <source>
        <dbReference type="ARBA" id="ARBA00023136"/>
    </source>
</evidence>
<evidence type="ECO:0000256" key="6">
    <source>
        <dbReference type="ARBA" id="ARBA00022753"/>
    </source>
</evidence>
<dbReference type="EC" id="3.1.3.78" evidence="4 11"/>
<evidence type="ECO:0000256" key="11">
    <source>
        <dbReference type="RuleBase" id="RU365008"/>
    </source>
</evidence>
<keyword evidence="8 11" id="KW-1133">Transmembrane helix</keyword>
<comment type="subcellular location">
    <subcellularLocation>
        <location evidence="2 11">Late endosome membrane</location>
        <topology evidence="2 11">Multi-pass membrane protein</topology>
    </subcellularLocation>
    <subcellularLocation>
        <location evidence="3 11">Lysosome membrane</location>
        <topology evidence="3 11">Multi-pass membrane protein</topology>
    </subcellularLocation>
</comment>
<evidence type="ECO:0000256" key="7">
    <source>
        <dbReference type="ARBA" id="ARBA00022801"/>
    </source>
</evidence>
<reference evidence="12 13" key="1">
    <citation type="submission" date="2018-11" db="EMBL/GenBank/DDBJ databases">
        <authorList>
            <consortium name="Pathogen Informatics"/>
        </authorList>
    </citation>
    <scope>NUCLEOTIDE SEQUENCE [LARGE SCALE GENOMIC DNA]</scope>
</reference>
<evidence type="ECO:0000256" key="1">
    <source>
        <dbReference type="ARBA" id="ARBA00001261"/>
    </source>
</evidence>
<dbReference type="Proteomes" id="UP000281553">
    <property type="component" value="Unassembled WGS sequence"/>
</dbReference>
<evidence type="ECO:0000313" key="13">
    <source>
        <dbReference type="Proteomes" id="UP000281553"/>
    </source>
</evidence>
<dbReference type="GO" id="GO:0030670">
    <property type="term" value="C:phagocytic vesicle membrane"/>
    <property type="evidence" value="ECO:0007669"/>
    <property type="project" value="TreeGrafter"/>
</dbReference>
<evidence type="ECO:0000256" key="5">
    <source>
        <dbReference type="ARBA" id="ARBA00022692"/>
    </source>
</evidence>
<name>A0A3P7LZ67_DIBLA</name>
<keyword evidence="6 11" id="KW-0967">Endosome</keyword>
<keyword evidence="7 11" id="KW-0378">Hydrolase</keyword>
<protein>
    <recommendedName>
        <fullName evidence="4 11">Phosphatidylinositol-4,5-bisphosphate 4-phosphatase</fullName>
        <ecNumber evidence="4 11">3.1.3.78</ecNumber>
    </recommendedName>
</protein>
<dbReference type="Pfam" id="PF09788">
    <property type="entry name" value="Tmemb_55A"/>
    <property type="match status" value="2"/>
</dbReference>
<dbReference type="PANTHER" id="PTHR21014:SF6">
    <property type="entry name" value="PHOSPHATIDYLINOSITOL-4,5-BISPHOSPHATE 4-PHOSPHATASE"/>
    <property type="match status" value="1"/>
</dbReference>
<dbReference type="PANTHER" id="PTHR21014">
    <property type="entry name" value="PHOSPHATIDYLINOSITOL-4,5-BISPHOSPHATE 4-PHOSPHATASE"/>
    <property type="match status" value="1"/>
</dbReference>
<dbReference type="AlphaFoldDB" id="A0A3P7LZ67"/>
<evidence type="ECO:0000256" key="4">
    <source>
        <dbReference type="ARBA" id="ARBA00012936"/>
    </source>
</evidence>
<evidence type="ECO:0000256" key="2">
    <source>
        <dbReference type="ARBA" id="ARBA00004107"/>
    </source>
</evidence>
<dbReference type="GO" id="GO:0031902">
    <property type="term" value="C:late endosome membrane"/>
    <property type="evidence" value="ECO:0007669"/>
    <property type="project" value="UniProtKB-SubCell"/>
</dbReference>
<dbReference type="GO" id="GO:0046856">
    <property type="term" value="P:phosphatidylinositol dephosphorylation"/>
    <property type="evidence" value="ECO:0007669"/>
    <property type="project" value="InterPro"/>
</dbReference>
<evidence type="ECO:0000256" key="10">
    <source>
        <dbReference type="ARBA" id="ARBA00023228"/>
    </source>
</evidence>
<dbReference type="GO" id="GO:0005765">
    <property type="term" value="C:lysosomal membrane"/>
    <property type="evidence" value="ECO:0007669"/>
    <property type="project" value="UniProtKB-SubCell"/>
</dbReference>
<dbReference type="OrthoDB" id="9939933at2759"/>
<feature type="transmembrane region" description="Helical" evidence="11">
    <location>
        <begin position="246"/>
        <end position="269"/>
    </location>
</feature>
<dbReference type="InterPro" id="IPR019178">
    <property type="entry name" value="PtdIns-P2-Ptase"/>
</dbReference>
<feature type="transmembrane region" description="Helical" evidence="11">
    <location>
        <begin position="275"/>
        <end position="296"/>
    </location>
</feature>
<evidence type="ECO:0000256" key="8">
    <source>
        <dbReference type="ARBA" id="ARBA00022989"/>
    </source>
</evidence>
<evidence type="ECO:0000256" key="3">
    <source>
        <dbReference type="ARBA" id="ARBA00004155"/>
    </source>
</evidence>